<keyword evidence="15" id="KW-1207">Sterol metabolism</keyword>
<keyword evidence="14" id="KW-0443">Lipid metabolism</keyword>
<evidence type="ECO:0000313" key="20">
    <source>
        <dbReference type="Proteomes" id="UP000078200"/>
    </source>
</evidence>
<dbReference type="VEuPathDB" id="VectorBase:GAUT043938"/>
<evidence type="ECO:0000256" key="9">
    <source>
        <dbReference type="ARBA" id="ARBA00022777"/>
    </source>
</evidence>
<sequence length="185" mass="21638">MSNVKHVILISGKRKCGKDYISEILQKRLGESSQIVRISEPIKKQWSKKDNVGLQELLSDGPLKEKYRKDMIKWGEELRQKDYGFFCKLAMDTGTFSEIVIVSDIRRKSDIKYFKECYNGKVLILRITCPEETRIKRGWIFRRGIDDVESECDLDDYEDWDLTVENNGHLDGDEIINLIISKLEL</sequence>
<dbReference type="InterPro" id="IPR027417">
    <property type="entry name" value="P-loop_NTPase"/>
</dbReference>
<dbReference type="EC" id="2.7.4.2" evidence="3"/>
<dbReference type="GO" id="GO:0004631">
    <property type="term" value="F:phosphomevalonate kinase activity"/>
    <property type="evidence" value="ECO:0007669"/>
    <property type="project" value="UniProtKB-EC"/>
</dbReference>
<keyword evidence="6" id="KW-0153">Cholesterol metabolism</keyword>
<keyword evidence="20" id="KW-1185">Reference proteome</keyword>
<protein>
    <recommendedName>
        <fullName evidence="17">Phosphomevalonate kinase</fullName>
        <ecNumber evidence="3">2.7.4.2</ecNumber>
    </recommendedName>
</protein>
<keyword evidence="8 18" id="KW-0547">Nucleotide-binding</keyword>
<keyword evidence="10" id="KW-0152">Cholesterol biosynthesis</keyword>
<keyword evidence="9" id="KW-0418">Kinase</keyword>
<comment type="subcellular location">
    <subcellularLocation>
        <location evidence="1">Cytoplasm</location>
        <location evidence="1">Cytosol</location>
    </subcellularLocation>
</comment>
<evidence type="ECO:0000256" key="18">
    <source>
        <dbReference type="PIRSR" id="PIRSR036639-1"/>
    </source>
</evidence>
<feature type="binding site" evidence="18">
    <location>
        <begin position="13"/>
        <end position="19"/>
    </location>
    <ligand>
        <name>ATP</name>
        <dbReference type="ChEBI" id="CHEBI:30616"/>
    </ligand>
</feature>
<accession>A0A1A9VQ25</accession>
<evidence type="ECO:0000313" key="19">
    <source>
        <dbReference type="EnsemblMetazoa" id="GAUT043938-PA"/>
    </source>
</evidence>
<evidence type="ECO:0000256" key="13">
    <source>
        <dbReference type="ARBA" id="ARBA00023011"/>
    </source>
</evidence>
<reference evidence="19" key="1">
    <citation type="submission" date="2020-05" db="UniProtKB">
        <authorList>
            <consortium name="EnsemblMetazoa"/>
        </authorList>
    </citation>
    <scope>IDENTIFICATION</scope>
    <source>
        <strain evidence="19">TTRI</strain>
    </source>
</reference>
<dbReference type="EnsemblMetazoa" id="GAUT043938-RA">
    <property type="protein sequence ID" value="GAUT043938-PA"/>
    <property type="gene ID" value="GAUT043938"/>
</dbReference>
<evidence type="ECO:0000256" key="4">
    <source>
        <dbReference type="ARBA" id="ARBA00022490"/>
    </source>
</evidence>
<evidence type="ECO:0000256" key="1">
    <source>
        <dbReference type="ARBA" id="ARBA00004514"/>
    </source>
</evidence>
<feature type="binding site" evidence="18">
    <location>
        <position position="137"/>
    </location>
    <ligand>
        <name>ATP</name>
        <dbReference type="ChEBI" id="CHEBI:30616"/>
    </ligand>
</feature>
<evidence type="ECO:0000256" key="14">
    <source>
        <dbReference type="ARBA" id="ARBA00023098"/>
    </source>
</evidence>
<dbReference type="PIRSF" id="PIRSF036639">
    <property type="entry name" value="PMK_anim"/>
    <property type="match status" value="1"/>
</dbReference>
<dbReference type="NCBIfam" id="TIGR01223">
    <property type="entry name" value="Pmev_kin_anim"/>
    <property type="match status" value="1"/>
</dbReference>
<dbReference type="GO" id="GO:0006695">
    <property type="term" value="P:cholesterol biosynthetic process"/>
    <property type="evidence" value="ECO:0007669"/>
    <property type="project" value="UniProtKB-KW"/>
</dbReference>
<dbReference type="GO" id="GO:0005829">
    <property type="term" value="C:cytosol"/>
    <property type="evidence" value="ECO:0007669"/>
    <property type="project" value="UniProtKB-SubCell"/>
</dbReference>
<evidence type="ECO:0000256" key="11">
    <source>
        <dbReference type="ARBA" id="ARBA00022840"/>
    </source>
</evidence>
<dbReference type="GO" id="GO:0019287">
    <property type="term" value="P:isopentenyl diphosphate biosynthetic process, mevalonate pathway"/>
    <property type="evidence" value="ECO:0007669"/>
    <property type="project" value="UniProtKB-UniPathway"/>
</dbReference>
<feature type="binding site" evidence="18">
    <location>
        <position position="166"/>
    </location>
    <ligand>
        <name>substrate</name>
    </ligand>
</feature>
<evidence type="ECO:0000256" key="6">
    <source>
        <dbReference type="ARBA" id="ARBA00022548"/>
    </source>
</evidence>
<keyword evidence="12" id="KW-0752">Steroid biosynthesis</keyword>
<evidence type="ECO:0000256" key="7">
    <source>
        <dbReference type="ARBA" id="ARBA00022679"/>
    </source>
</evidence>
<keyword evidence="4" id="KW-0963">Cytoplasm</keyword>
<evidence type="ECO:0000256" key="5">
    <source>
        <dbReference type="ARBA" id="ARBA00022516"/>
    </source>
</evidence>
<evidence type="ECO:0000256" key="10">
    <source>
        <dbReference type="ARBA" id="ARBA00022778"/>
    </source>
</evidence>
<dbReference type="FunFam" id="3.40.50.300:FF:001026">
    <property type="entry name" value="Phosphomevalonate kinase"/>
    <property type="match status" value="1"/>
</dbReference>
<dbReference type="Pfam" id="PF04275">
    <property type="entry name" value="P-mevalo_kinase"/>
    <property type="match status" value="1"/>
</dbReference>
<evidence type="ECO:0000256" key="8">
    <source>
        <dbReference type="ARBA" id="ARBA00022741"/>
    </source>
</evidence>
<dbReference type="PANTHER" id="PTHR13101:SF1">
    <property type="entry name" value="PHOSPHOMEVALONATE KINASE"/>
    <property type="match status" value="1"/>
</dbReference>
<evidence type="ECO:0000256" key="16">
    <source>
        <dbReference type="ARBA" id="ARBA00023221"/>
    </source>
</evidence>
<dbReference type="Proteomes" id="UP000078200">
    <property type="component" value="Unassembled WGS sequence"/>
</dbReference>
<evidence type="ECO:0000256" key="17">
    <source>
        <dbReference type="ARBA" id="ARBA00034549"/>
    </source>
</evidence>
<dbReference type="PANTHER" id="PTHR13101">
    <property type="entry name" value="PHOSPHOMEVALONATE KINASE"/>
    <property type="match status" value="1"/>
</dbReference>
<dbReference type="UniPathway" id="UPA00057">
    <property type="reaction ID" value="UER00099"/>
</dbReference>
<evidence type="ECO:0000256" key="12">
    <source>
        <dbReference type="ARBA" id="ARBA00022955"/>
    </source>
</evidence>
<keyword evidence="11 18" id="KW-0067">ATP-binding</keyword>
<dbReference type="Gene3D" id="3.40.50.300">
    <property type="entry name" value="P-loop containing nucleotide triphosphate hydrolases"/>
    <property type="match status" value="1"/>
</dbReference>
<comment type="pathway">
    <text evidence="2">Isoprenoid biosynthesis; isopentenyl diphosphate biosynthesis via mevalonate pathway; isopentenyl diphosphate from (R)-mevalonate: step 2/3.</text>
</comment>
<dbReference type="GO" id="GO:0005524">
    <property type="term" value="F:ATP binding"/>
    <property type="evidence" value="ECO:0007669"/>
    <property type="project" value="UniProtKB-KW"/>
</dbReference>
<dbReference type="SUPFAM" id="SSF52540">
    <property type="entry name" value="P-loop containing nucleoside triphosphate hydrolases"/>
    <property type="match status" value="1"/>
</dbReference>
<keyword evidence="5" id="KW-0444">Lipid biosynthesis</keyword>
<dbReference type="InterPro" id="IPR005919">
    <property type="entry name" value="Pmev_kin_anim"/>
</dbReference>
<keyword evidence="7" id="KW-0808">Transferase</keyword>
<dbReference type="AlphaFoldDB" id="A0A1A9VQ25"/>
<keyword evidence="13" id="KW-0756">Sterol biosynthesis</keyword>
<keyword evidence="16" id="KW-0753">Steroid metabolism</keyword>
<dbReference type="STRING" id="7395.A0A1A9VQ25"/>
<proteinExistence type="predicted"/>
<name>A0A1A9VQ25_GLOAU</name>
<evidence type="ECO:0000256" key="2">
    <source>
        <dbReference type="ARBA" id="ARBA00005017"/>
    </source>
</evidence>
<evidence type="ECO:0000256" key="15">
    <source>
        <dbReference type="ARBA" id="ARBA00023166"/>
    </source>
</evidence>
<evidence type="ECO:0000256" key="3">
    <source>
        <dbReference type="ARBA" id="ARBA00012958"/>
    </source>
</evidence>
<organism evidence="19 20">
    <name type="scientific">Glossina austeni</name>
    <name type="common">Savannah tsetse fly</name>
    <dbReference type="NCBI Taxonomy" id="7395"/>
    <lineage>
        <taxon>Eukaryota</taxon>
        <taxon>Metazoa</taxon>
        <taxon>Ecdysozoa</taxon>
        <taxon>Arthropoda</taxon>
        <taxon>Hexapoda</taxon>
        <taxon>Insecta</taxon>
        <taxon>Pterygota</taxon>
        <taxon>Neoptera</taxon>
        <taxon>Endopterygota</taxon>
        <taxon>Diptera</taxon>
        <taxon>Brachycera</taxon>
        <taxon>Muscomorpha</taxon>
        <taxon>Hippoboscoidea</taxon>
        <taxon>Glossinidae</taxon>
        <taxon>Glossina</taxon>
    </lineage>
</organism>